<reference evidence="2" key="1">
    <citation type="submission" date="2023-07" db="EMBL/GenBank/DDBJ databases">
        <title>draft genome sequence of fig (Ficus carica).</title>
        <authorList>
            <person name="Takahashi T."/>
            <person name="Nishimura K."/>
        </authorList>
    </citation>
    <scope>NUCLEOTIDE SEQUENCE</scope>
</reference>
<dbReference type="AlphaFoldDB" id="A0AA88J627"/>
<comment type="caution">
    <text evidence="2">The sequence shown here is derived from an EMBL/GenBank/DDBJ whole genome shotgun (WGS) entry which is preliminary data.</text>
</comment>
<evidence type="ECO:0000313" key="3">
    <source>
        <dbReference type="Proteomes" id="UP001187192"/>
    </source>
</evidence>
<sequence length="139" mass="15692">MDSTATESNRMDSTKLRRQPKTFHNSIREAKAVVATMISSQQIPFSLGTEGPDQPALKRGLMRRSAFTRHRSEDDIVDDDQTELDHNNEEGELSRAVEQSFSQSAVAFESVPASKLAVEALEKFRYERSSEDERQTKSV</sequence>
<name>A0AA88J627_FICCA</name>
<evidence type="ECO:0000313" key="2">
    <source>
        <dbReference type="EMBL" id="GMN63020.1"/>
    </source>
</evidence>
<organism evidence="2 3">
    <name type="scientific">Ficus carica</name>
    <name type="common">Common fig</name>
    <dbReference type="NCBI Taxonomy" id="3494"/>
    <lineage>
        <taxon>Eukaryota</taxon>
        <taxon>Viridiplantae</taxon>
        <taxon>Streptophyta</taxon>
        <taxon>Embryophyta</taxon>
        <taxon>Tracheophyta</taxon>
        <taxon>Spermatophyta</taxon>
        <taxon>Magnoliopsida</taxon>
        <taxon>eudicotyledons</taxon>
        <taxon>Gunneridae</taxon>
        <taxon>Pentapetalae</taxon>
        <taxon>rosids</taxon>
        <taxon>fabids</taxon>
        <taxon>Rosales</taxon>
        <taxon>Moraceae</taxon>
        <taxon>Ficeae</taxon>
        <taxon>Ficus</taxon>
    </lineage>
</organism>
<gene>
    <name evidence="2" type="ORF">TIFTF001_032102</name>
</gene>
<accession>A0AA88J627</accession>
<feature type="region of interest" description="Disordered" evidence="1">
    <location>
        <begin position="1"/>
        <end position="24"/>
    </location>
</feature>
<dbReference type="Proteomes" id="UP001187192">
    <property type="component" value="Unassembled WGS sequence"/>
</dbReference>
<dbReference type="EMBL" id="BTGU01000140">
    <property type="protein sequence ID" value="GMN63020.1"/>
    <property type="molecule type" value="Genomic_DNA"/>
</dbReference>
<feature type="compositionally biased region" description="Basic and acidic residues" evidence="1">
    <location>
        <begin position="83"/>
        <end position="95"/>
    </location>
</feature>
<keyword evidence="3" id="KW-1185">Reference proteome</keyword>
<feature type="region of interest" description="Disordered" evidence="1">
    <location>
        <begin position="69"/>
        <end position="97"/>
    </location>
</feature>
<evidence type="ECO:0000256" key="1">
    <source>
        <dbReference type="SAM" id="MobiDB-lite"/>
    </source>
</evidence>
<proteinExistence type="predicted"/>
<protein>
    <submittedName>
        <fullName evidence="2">Uncharacterized protein</fullName>
    </submittedName>
</protein>